<sequence>MEPPHGIILPSMAKTKPRVLKTLCYKKELDTAQGRTLGISTFGSPTSLKASILQNSVDAFKHRLELSNGEQTYHRNA</sequence>
<keyword evidence="2" id="KW-1185">Reference proteome</keyword>
<evidence type="ECO:0000313" key="2">
    <source>
        <dbReference type="Proteomes" id="UP000042527"/>
    </source>
</evidence>
<reference evidence="2" key="1">
    <citation type="submission" date="2015-01" db="EMBL/GenBank/DDBJ databases">
        <authorList>
            <person name="Manzoor Shahid"/>
            <person name="Zubair Saima"/>
        </authorList>
    </citation>
    <scope>NUCLEOTIDE SEQUENCE [LARGE SCALE GENOMIC DNA]</scope>
    <source>
        <strain evidence="2">V1</strain>
    </source>
</reference>
<evidence type="ECO:0000313" key="1">
    <source>
        <dbReference type="EMBL" id="CEM62514.1"/>
    </source>
</evidence>
<dbReference type="AlphaFoldDB" id="A0A0B7GV38"/>
<organism evidence="1 2">
    <name type="scientific">Treponema phagedenis</name>
    <dbReference type="NCBI Taxonomy" id="162"/>
    <lineage>
        <taxon>Bacteria</taxon>
        <taxon>Pseudomonadati</taxon>
        <taxon>Spirochaetota</taxon>
        <taxon>Spirochaetia</taxon>
        <taxon>Spirochaetales</taxon>
        <taxon>Treponemataceae</taxon>
        <taxon>Treponema</taxon>
    </lineage>
</organism>
<name>A0A0B7GV38_TREPH</name>
<proteinExistence type="predicted"/>
<dbReference type="Proteomes" id="UP000042527">
    <property type="component" value="Unassembled WGS sequence"/>
</dbReference>
<accession>A0A0B7GV38</accession>
<protein>
    <submittedName>
        <fullName evidence="1">Uncharacterized protein</fullName>
    </submittedName>
</protein>
<gene>
    <name evidence="1" type="ORF">TPHV1_40017</name>
</gene>
<dbReference type="EMBL" id="CDNC01000034">
    <property type="protein sequence ID" value="CEM62514.1"/>
    <property type="molecule type" value="Genomic_DNA"/>
</dbReference>